<evidence type="ECO:0000313" key="1">
    <source>
        <dbReference type="EMBL" id="KAL3782908.1"/>
    </source>
</evidence>
<dbReference type="EMBL" id="JABMIG020000272">
    <property type="protein sequence ID" value="KAL3782908.1"/>
    <property type="molecule type" value="Genomic_DNA"/>
</dbReference>
<sequence length="120" mass="13439">MQAARKKAEEERRRIELSGDVDKIMESLQQEKELGAAEKKEDGQCDDAPGIHEKAWTISLLNIVAPGQVNNELSFEVCEECGQDGKVLNVAIIDAHSNQEHVWVDVTFENKDSTIETKKC</sequence>
<dbReference type="AlphaFoldDB" id="A0ABD3P4S4"/>
<dbReference type="InterPro" id="IPR012677">
    <property type="entry name" value="Nucleotide-bd_a/b_plait_sf"/>
</dbReference>
<evidence type="ECO:0000313" key="2">
    <source>
        <dbReference type="Proteomes" id="UP001516023"/>
    </source>
</evidence>
<name>A0ABD3P4S4_9STRA</name>
<reference evidence="1 2" key="1">
    <citation type="journal article" date="2020" name="G3 (Bethesda)">
        <title>Improved Reference Genome for Cyclotella cryptica CCMP332, a Model for Cell Wall Morphogenesis, Salinity Adaptation, and Lipid Production in Diatoms (Bacillariophyta).</title>
        <authorList>
            <person name="Roberts W.R."/>
            <person name="Downey K.M."/>
            <person name="Ruck E.C."/>
            <person name="Traller J.C."/>
            <person name="Alverson A.J."/>
        </authorList>
    </citation>
    <scope>NUCLEOTIDE SEQUENCE [LARGE SCALE GENOMIC DNA]</scope>
    <source>
        <strain evidence="1 2">CCMP332</strain>
    </source>
</reference>
<comment type="caution">
    <text evidence="1">The sequence shown here is derived from an EMBL/GenBank/DDBJ whole genome shotgun (WGS) entry which is preliminary data.</text>
</comment>
<proteinExistence type="predicted"/>
<organism evidence="1 2">
    <name type="scientific">Cyclotella cryptica</name>
    <dbReference type="NCBI Taxonomy" id="29204"/>
    <lineage>
        <taxon>Eukaryota</taxon>
        <taxon>Sar</taxon>
        <taxon>Stramenopiles</taxon>
        <taxon>Ochrophyta</taxon>
        <taxon>Bacillariophyta</taxon>
        <taxon>Coscinodiscophyceae</taxon>
        <taxon>Thalassiosirophycidae</taxon>
        <taxon>Stephanodiscales</taxon>
        <taxon>Stephanodiscaceae</taxon>
        <taxon>Cyclotella</taxon>
    </lineage>
</organism>
<protein>
    <submittedName>
        <fullName evidence="1">Uncharacterized protein</fullName>
    </submittedName>
</protein>
<keyword evidence="2" id="KW-1185">Reference proteome</keyword>
<dbReference type="Proteomes" id="UP001516023">
    <property type="component" value="Unassembled WGS sequence"/>
</dbReference>
<dbReference type="Gene3D" id="3.30.70.330">
    <property type="match status" value="1"/>
</dbReference>
<gene>
    <name evidence="1" type="ORF">HJC23_004887</name>
</gene>
<accession>A0ABD3P4S4</accession>